<keyword evidence="8 11" id="KW-1133">Transmembrane helix</keyword>
<evidence type="ECO:0000256" key="3">
    <source>
        <dbReference type="ARBA" id="ARBA00022670"/>
    </source>
</evidence>
<dbReference type="Pfam" id="PF01435">
    <property type="entry name" value="Peptidase_M48"/>
    <property type="match status" value="1"/>
</dbReference>
<dbReference type="AlphaFoldDB" id="A0A955KY56"/>
<feature type="transmembrane region" description="Helical" evidence="11">
    <location>
        <begin position="179"/>
        <end position="200"/>
    </location>
</feature>
<dbReference type="GO" id="GO:0005886">
    <property type="term" value="C:plasma membrane"/>
    <property type="evidence" value="ECO:0007669"/>
    <property type="project" value="UniProtKB-SubCell"/>
</dbReference>
<dbReference type="InterPro" id="IPR001915">
    <property type="entry name" value="Peptidase_M48"/>
</dbReference>
<evidence type="ECO:0000256" key="11">
    <source>
        <dbReference type="HAMAP-Rule" id="MF_00188"/>
    </source>
</evidence>
<feature type="binding site" evidence="11">
    <location>
        <position position="205"/>
    </location>
    <ligand>
        <name>Zn(2+)</name>
        <dbReference type="ChEBI" id="CHEBI:29105"/>
        <note>catalytic</note>
    </ligand>
</feature>
<dbReference type="GO" id="GO:0008270">
    <property type="term" value="F:zinc ion binding"/>
    <property type="evidence" value="ECO:0007669"/>
    <property type="project" value="UniProtKB-UniRule"/>
</dbReference>
<proteinExistence type="inferred from homology"/>
<evidence type="ECO:0000256" key="6">
    <source>
        <dbReference type="ARBA" id="ARBA00022801"/>
    </source>
</evidence>
<evidence type="ECO:0000256" key="10">
    <source>
        <dbReference type="ARBA" id="ARBA00023136"/>
    </source>
</evidence>
<dbReference type="Proteomes" id="UP000741282">
    <property type="component" value="Unassembled WGS sequence"/>
</dbReference>
<dbReference type="PANTHER" id="PTHR43221:SF2">
    <property type="entry name" value="PROTEASE HTPX HOMOLOG"/>
    <property type="match status" value="1"/>
</dbReference>
<keyword evidence="3 11" id="KW-0645">Protease</keyword>
<evidence type="ECO:0000256" key="8">
    <source>
        <dbReference type="ARBA" id="ARBA00022989"/>
    </source>
</evidence>
<evidence type="ECO:0000256" key="7">
    <source>
        <dbReference type="ARBA" id="ARBA00022833"/>
    </source>
</evidence>
<reference evidence="13" key="2">
    <citation type="journal article" date="2021" name="Microbiome">
        <title>Successional dynamics and alternative stable states in a saline activated sludge microbial community over 9 years.</title>
        <authorList>
            <person name="Wang Y."/>
            <person name="Ye J."/>
            <person name="Ju F."/>
            <person name="Liu L."/>
            <person name="Boyd J.A."/>
            <person name="Deng Y."/>
            <person name="Parks D.H."/>
            <person name="Jiang X."/>
            <person name="Yin X."/>
            <person name="Woodcroft B.J."/>
            <person name="Tyson G.W."/>
            <person name="Hugenholtz P."/>
            <person name="Polz M.F."/>
            <person name="Zhang T."/>
        </authorList>
    </citation>
    <scope>NUCLEOTIDE SEQUENCE</scope>
    <source>
        <strain evidence="13">HKST-UBA17</strain>
    </source>
</reference>
<dbReference type="GO" id="GO:0004222">
    <property type="term" value="F:metalloendopeptidase activity"/>
    <property type="evidence" value="ECO:0007669"/>
    <property type="project" value="UniProtKB-UniRule"/>
</dbReference>
<evidence type="ECO:0000313" key="13">
    <source>
        <dbReference type="EMBL" id="MCA9376925.1"/>
    </source>
</evidence>
<name>A0A955KY56_9BACT</name>
<evidence type="ECO:0000256" key="5">
    <source>
        <dbReference type="ARBA" id="ARBA00022723"/>
    </source>
</evidence>
<dbReference type="PANTHER" id="PTHR43221">
    <property type="entry name" value="PROTEASE HTPX"/>
    <property type="match status" value="1"/>
</dbReference>
<keyword evidence="6 11" id="KW-0378">Hydrolase</keyword>
<dbReference type="EC" id="3.4.24.-" evidence="11"/>
<keyword evidence="9 11" id="KW-0482">Metalloprotease</keyword>
<evidence type="ECO:0000313" key="14">
    <source>
        <dbReference type="Proteomes" id="UP000741282"/>
    </source>
</evidence>
<feature type="binding site" evidence="11">
    <location>
        <position position="134"/>
    </location>
    <ligand>
        <name>Zn(2+)</name>
        <dbReference type="ChEBI" id="CHEBI:29105"/>
        <note>catalytic</note>
    </ligand>
</feature>
<keyword evidence="5 11" id="KW-0479">Metal-binding</keyword>
<dbReference type="HAMAP" id="MF_00188">
    <property type="entry name" value="Pept_M48_protease_HtpX"/>
    <property type="match status" value="1"/>
</dbReference>
<accession>A0A955KY56</accession>
<evidence type="ECO:0000256" key="9">
    <source>
        <dbReference type="ARBA" id="ARBA00023049"/>
    </source>
</evidence>
<comment type="caution">
    <text evidence="13">The sequence shown here is derived from an EMBL/GenBank/DDBJ whole genome shotgun (WGS) entry which is preliminary data.</text>
</comment>
<feature type="transmembrane region" description="Helical" evidence="11">
    <location>
        <begin position="12"/>
        <end position="28"/>
    </location>
</feature>
<feature type="transmembrane region" description="Helical" evidence="11">
    <location>
        <begin position="34"/>
        <end position="51"/>
    </location>
</feature>
<keyword evidence="7 11" id="KW-0862">Zinc</keyword>
<organism evidence="13 14">
    <name type="scientific">Candidatus Dojkabacteria bacterium</name>
    <dbReference type="NCBI Taxonomy" id="2099670"/>
    <lineage>
        <taxon>Bacteria</taxon>
        <taxon>Candidatus Dojkabacteria</taxon>
    </lineage>
</organism>
<feature type="transmembrane region" description="Helical" evidence="11">
    <location>
        <begin position="145"/>
        <end position="167"/>
    </location>
</feature>
<keyword evidence="2 11" id="KW-1003">Cell membrane</keyword>
<keyword evidence="10 11" id="KW-0472">Membrane</keyword>
<evidence type="ECO:0000256" key="2">
    <source>
        <dbReference type="ARBA" id="ARBA00022475"/>
    </source>
</evidence>
<dbReference type="InterPro" id="IPR050083">
    <property type="entry name" value="HtpX_protease"/>
</dbReference>
<dbReference type="EMBL" id="JAGQLN010000011">
    <property type="protein sequence ID" value="MCA9376925.1"/>
    <property type="molecule type" value="Genomic_DNA"/>
</dbReference>
<dbReference type="InterPro" id="IPR022919">
    <property type="entry name" value="Pept_M48_protease_HtpX"/>
</dbReference>
<evidence type="ECO:0000256" key="4">
    <source>
        <dbReference type="ARBA" id="ARBA00022692"/>
    </source>
</evidence>
<reference evidence="13" key="1">
    <citation type="submission" date="2020-04" db="EMBL/GenBank/DDBJ databases">
        <authorList>
            <person name="Zhang T."/>
        </authorList>
    </citation>
    <scope>NUCLEOTIDE SEQUENCE</scope>
    <source>
        <strain evidence="13">HKST-UBA17</strain>
    </source>
</reference>
<feature type="binding site" evidence="11">
    <location>
        <position position="138"/>
    </location>
    <ligand>
        <name>Zn(2+)</name>
        <dbReference type="ChEBI" id="CHEBI:29105"/>
        <note>catalytic</note>
    </ligand>
</feature>
<protein>
    <recommendedName>
        <fullName evidence="11">Protease HtpX homolog</fullName>
        <ecNumber evidence="11">3.4.24.-</ecNumber>
    </recommendedName>
</protein>
<dbReference type="Gene3D" id="3.30.2010.10">
    <property type="entry name" value="Metalloproteases ('zincins'), catalytic domain"/>
    <property type="match status" value="1"/>
</dbReference>
<gene>
    <name evidence="11" type="primary">htpX</name>
    <name evidence="13" type="ORF">KC685_03335</name>
</gene>
<dbReference type="GO" id="GO:0006508">
    <property type="term" value="P:proteolysis"/>
    <property type="evidence" value="ECO:0007669"/>
    <property type="project" value="UniProtKB-KW"/>
</dbReference>
<evidence type="ECO:0000259" key="12">
    <source>
        <dbReference type="Pfam" id="PF01435"/>
    </source>
</evidence>
<evidence type="ECO:0000256" key="1">
    <source>
        <dbReference type="ARBA" id="ARBA00009779"/>
    </source>
</evidence>
<comment type="subcellular location">
    <subcellularLocation>
        <location evidence="11">Cell membrane</location>
        <topology evidence="11">Multi-pass membrane protein</topology>
    </subcellularLocation>
</comment>
<sequence>MNIFSNYSKTAFLLGALSALLILIAYLFGGDASIIPMLLISVSLNLAIYFYSDRVAIASAKAKKAQRSQFKDLYRSMEKLSVAFDIPTPELYISPERTPNAFATGRNPSNAVVCLTQGLIDTLPLQEIEGVIAHEMSHIKNRDTLIATMAAVIASIVSTIPRMAIWFGSGSRDNDSSDGIAQLITIILAPFLAMLLQLAITRSREYSADEMAARNMGSALPLAHALRTISTSTNSSPTLRQDPVFASLYISSPKQKQNKLSEIFSTHLPTEKRIERLMSLQF</sequence>
<comment type="similarity">
    <text evidence="1 11">Belongs to the peptidase M48B family.</text>
</comment>
<comment type="cofactor">
    <cofactor evidence="11">
        <name>Zn(2+)</name>
        <dbReference type="ChEBI" id="CHEBI:29105"/>
    </cofactor>
    <text evidence="11">Binds 1 zinc ion per subunit.</text>
</comment>
<feature type="domain" description="Peptidase M48" evidence="12">
    <location>
        <begin position="69"/>
        <end position="279"/>
    </location>
</feature>
<feature type="active site" evidence="11">
    <location>
        <position position="135"/>
    </location>
</feature>
<keyword evidence="4 11" id="KW-0812">Transmembrane</keyword>